<proteinExistence type="inferred from homology"/>
<comment type="similarity">
    <text evidence="2 6">Belongs to the transposase mutator family.</text>
</comment>
<accession>A0ABX6LGD9</accession>
<dbReference type="InterPro" id="IPR001207">
    <property type="entry name" value="Transposase_mutator"/>
</dbReference>
<keyword evidence="8" id="KW-1185">Reference proteome</keyword>
<gene>
    <name evidence="7" type="ORF">HF324_14355</name>
</gene>
<sequence>MVSAIHYKVRHEGRVVSRAVYFIIGLNQEGYKELLGMYIGENEGAKFWLQVLTDFMEIMTLVDSFYLVNQMSIYEPKGTI</sequence>
<keyword evidence="4 6" id="KW-0238">DNA-binding</keyword>
<dbReference type="Pfam" id="PF00872">
    <property type="entry name" value="Transposase_mut"/>
    <property type="match status" value="1"/>
</dbReference>
<evidence type="ECO:0000313" key="7">
    <source>
        <dbReference type="EMBL" id="QJB38980.1"/>
    </source>
</evidence>
<keyword evidence="5 6" id="KW-0233">DNA recombination</keyword>
<organism evidence="7 8">
    <name type="scientific">Chitinophaga oryzae</name>
    <dbReference type="NCBI Taxonomy" id="2725414"/>
    <lineage>
        <taxon>Bacteria</taxon>
        <taxon>Pseudomonadati</taxon>
        <taxon>Bacteroidota</taxon>
        <taxon>Chitinophagia</taxon>
        <taxon>Chitinophagales</taxon>
        <taxon>Chitinophagaceae</taxon>
        <taxon>Chitinophaga</taxon>
    </lineage>
</organism>
<evidence type="ECO:0000256" key="5">
    <source>
        <dbReference type="ARBA" id="ARBA00023172"/>
    </source>
</evidence>
<reference evidence="7" key="1">
    <citation type="submission" date="2020-09" db="EMBL/GenBank/DDBJ databases">
        <authorList>
            <person name="Kittiwongwattana C."/>
        </authorList>
    </citation>
    <scope>NUCLEOTIDE SEQUENCE</scope>
    <source>
        <strain evidence="7">1303</strain>
    </source>
</reference>
<evidence type="ECO:0000256" key="3">
    <source>
        <dbReference type="ARBA" id="ARBA00022578"/>
    </source>
</evidence>
<protein>
    <recommendedName>
        <fullName evidence="6">Mutator family transposase</fullName>
    </recommendedName>
</protein>
<dbReference type="EMBL" id="CP051204">
    <property type="protein sequence ID" value="QJB38980.1"/>
    <property type="molecule type" value="Genomic_DNA"/>
</dbReference>
<comment type="function">
    <text evidence="1 6">Required for the transposition of the insertion element.</text>
</comment>
<keyword evidence="3 6" id="KW-0815">Transposition</keyword>
<evidence type="ECO:0000256" key="6">
    <source>
        <dbReference type="RuleBase" id="RU365089"/>
    </source>
</evidence>
<dbReference type="PANTHER" id="PTHR33217">
    <property type="entry name" value="TRANSPOSASE FOR INSERTION SEQUENCE ELEMENT IS1081"/>
    <property type="match status" value="1"/>
</dbReference>
<keyword evidence="6" id="KW-0814">Transposable element</keyword>
<evidence type="ECO:0000256" key="4">
    <source>
        <dbReference type="ARBA" id="ARBA00023125"/>
    </source>
</evidence>
<dbReference type="Proteomes" id="UP000503144">
    <property type="component" value="Chromosome"/>
</dbReference>
<evidence type="ECO:0000313" key="8">
    <source>
        <dbReference type="Proteomes" id="UP000503144"/>
    </source>
</evidence>
<evidence type="ECO:0000256" key="2">
    <source>
        <dbReference type="ARBA" id="ARBA00010961"/>
    </source>
</evidence>
<dbReference type="PANTHER" id="PTHR33217:SF8">
    <property type="entry name" value="MUTATOR FAMILY TRANSPOSASE"/>
    <property type="match status" value="1"/>
</dbReference>
<evidence type="ECO:0000256" key="1">
    <source>
        <dbReference type="ARBA" id="ARBA00002190"/>
    </source>
</evidence>
<name>A0ABX6LGD9_9BACT</name>